<dbReference type="PROSITE" id="PS51450">
    <property type="entry name" value="LRR"/>
    <property type="match status" value="1"/>
</dbReference>
<evidence type="ECO:0000256" key="1">
    <source>
        <dbReference type="SAM" id="MobiDB-lite"/>
    </source>
</evidence>
<sequence length="272" mass="31507">MKNKDKLFDSDTTSESETSESESTSNSDSESDSDSQKNAKTSGNSKKENKEELSYAFEKGKLTIISQDLEEIPITIIRQFALKTTELNLSHNELNKLDGLEQFTSLKSLVLDNNQISSNTSFPKIRSLETFWINRNQIDNLEKFISAMKISYPNITYLSMLGNPACPNFFTGKDYDDYKRYRIFRLKSFVEETGKKYYRCMTPNCGATLIRFNNQYRFKSFWEFINQMASELGKTSMEIYQLAVERINSEIGEDDHFEIPPAHHVFADYFNN</sequence>
<gene>
    <name evidence="2" type="ORF">M0811_03791</name>
</gene>
<dbReference type="OrthoDB" id="272149at2759"/>
<dbReference type="SUPFAM" id="SSF52058">
    <property type="entry name" value="L domain-like"/>
    <property type="match status" value="1"/>
</dbReference>
<dbReference type="EMBL" id="JAPDFW010000011">
    <property type="protein sequence ID" value="KAJ5080306.1"/>
    <property type="molecule type" value="Genomic_DNA"/>
</dbReference>
<dbReference type="Gene3D" id="3.80.10.10">
    <property type="entry name" value="Ribonuclease Inhibitor"/>
    <property type="match status" value="1"/>
</dbReference>
<dbReference type="InterPro" id="IPR001611">
    <property type="entry name" value="Leu-rich_rpt"/>
</dbReference>
<dbReference type="AlphaFoldDB" id="A0A9Q0RGP7"/>
<name>A0A9Q0RGP7_ANAIG</name>
<comment type="caution">
    <text evidence="2">The sequence shown here is derived from an EMBL/GenBank/DDBJ whole genome shotgun (WGS) entry which is preliminary data.</text>
</comment>
<keyword evidence="3" id="KW-1185">Reference proteome</keyword>
<dbReference type="InterPro" id="IPR043313">
    <property type="entry name" value="LRMDA"/>
</dbReference>
<accession>A0A9Q0RGP7</accession>
<dbReference type="PANTHER" id="PTHR46282">
    <property type="entry name" value="LEUCINE-RICH MELANOCYTE DIFFERENTIATION-ASSOCIATED PROTEIN"/>
    <property type="match status" value="1"/>
</dbReference>
<protein>
    <submittedName>
        <fullName evidence="2">Leucine-rich melanocyte differentiation-associated protein</fullName>
    </submittedName>
</protein>
<reference evidence="2" key="1">
    <citation type="submission" date="2022-10" db="EMBL/GenBank/DDBJ databases">
        <title>Novel sulphate-reducing endosymbionts in the free-living metamonad Anaeramoeba.</title>
        <authorList>
            <person name="Jerlstrom-Hultqvist J."/>
            <person name="Cepicka I."/>
            <person name="Gallot-Lavallee L."/>
            <person name="Salas-Leiva D."/>
            <person name="Curtis B.A."/>
            <person name="Zahonova K."/>
            <person name="Pipaliya S."/>
            <person name="Dacks J."/>
            <person name="Roger A.J."/>
        </authorList>
    </citation>
    <scope>NUCLEOTIDE SEQUENCE</scope>
    <source>
        <strain evidence="2">BMAN</strain>
    </source>
</reference>
<evidence type="ECO:0000313" key="3">
    <source>
        <dbReference type="Proteomes" id="UP001149090"/>
    </source>
</evidence>
<evidence type="ECO:0000313" key="2">
    <source>
        <dbReference type="EMBL" id="KAJ5080306.1"/>
    </source>
</evidence>
<feature type="region of interest" description="Disordered" evidence="1">
    <location>
        <begin position="1"/>
        <end position="50"/>
    </location>
</feature>
<dbReference type="InterPro" id="IPR032675">
    <property type="entry name" value="LRR_dom_sf"/>
</dbReference>
<proteinExistence type="predicted"/>
<dbReference type="PANTHER" id="PTHR46282:SF1">
    <property type="entry name" value="LEUCINE-RICH REPEAT-CONTAINING PROTEIN 72-LIKE"/>
    <property type="match status" value="1"/>
</dbReference>
<organism evidence="2 3">
    <name type="scientific">Anaeramoeba ignava</name>
    <name type="common">Anaerobic marine amoeba</name>
    <dbReference type="NCBI Taxonomy" id="1746090"/>
    <lineage>
        <taxon>Eukaryota</taxon>
        <taxon>Metamonada</taxon>
        <taxon>Anaeramoebidae</taxon>
        <taxon>Anaeramoeba</taxon>
    </lineage>
</organism>
<dbReference type="Proteomes" id="UP001149090">
    <property type="component" value="Unassembled WGS sequence"/>
</dbReference>